<organism evidence="1 2">
    <name type="scientific">Streptomyces himastatinicus ATCC 53653</name>
    <dbReference type="NCBI Taxonomy" id="457427"/>
    <lineage>
        <taxon>Bacteria</taxon>
        <taxon>Bacillati</taxon>
        <taxon>Actinomycetota</taxon>
        <taxon>Actinomycetes</taxon>
        <taxon>Kitasatosporales</taxon>
        <taxon>Streptomycetaceae</taxon>
        <taxon>Streptomyces</taxon>
        <taxon>Streptomyces violaceusniger group</taxon>
    </lineage>
</organism>
<evidence type="ECO:0000313" key="1">
    <source>
        <dbReference type="EMBL" id="EFL22556.1"/>
    </source>
</evidence>
<dbReference type="HOGENOM" id="CLU_1509795_0_0_11"/>
<reference evidence="1 2" key="1">
    <citation type="submission" date="2009-02" db="EMBL/GenBank/DDBJ databases">
        <title>Annotation of Streptomyces hygroscopicus strain ATCC 53653.</title>
        <authorList>
            <consortium name="The Broad Institute Genome Sequencing Platform"/>
            <consortium name="Broad Institute Microbial Sequencing Center"/>
            <person name="Fischbach M."/>
            <person name="Godfrey P."/>
            <person name="Ward D."/>
            <person name="Young S."/>
            <person name="Zeng Q."/>
            <person name="Koehrsen M."/>
            <person name="Alvarado L."/>
            <person name="Berlin A.M."/>
            <person name="Bochicchio J."/>
            <person name="Borenstein D."/>
            <person name="Chapman S.B."/>
            <person name="Chen Z."/>
            <person name="Engels R."/>
            <person name="Freedman E."/>
            <person name="Gellesch M."/>
            <person name="Goldberg J."/>
            <person name="Griggs A."/>
            <person name="Gujja S."/>
            <person name="Heilman E.R."/>
            <person name="Heiman D.I."/>
            <person name="Hepburn T.A."/>
            <person name="Howarth C."/>
            <person name="Jen D."/>
            <person name="Larson L."/>
            <person name="Lewis B."/>
            <person name="Mehta T."/>
            <person name="Park D."/>
            <person name="Pearson M."/>
            <person name="Richards J."/>
            <person name="Roberts A."/>
            <person name="Saif S."/>
            <person name="Shea T.D."/>
            <person name="Shenoy N."/>
            <person name="Sisk P."/>
            <person name="Stolte C."/>
            <person name="Sykes S.N."/>
            <person name="Thomson T."/>
            <person name="Walk T."/>
            <person name="White J."/>
            <person name="Yandava C."/>
            <person name="Straight P."/>
            <person name="Clardy J."/>
            <person name="Hung D."/>
            <person name="Kolter R."/>
            <person name="Mekalanos J."/>
            <person name="Walker S."/>
            <person name="Walsh C.T."/>
            <person name="Wieland-Brown L.C."/>
            <person name="Haas B."/>
            <person name="Nusbaum C."/>
            <person name="Birren B."/>
        </authorList>
    </citation>
    <scope>NUCLEOTIDE SEQUENCE [LARGE SCALE GENOMIC DNA]</scope>
    <source>
        <strain evidence="1 2">ATCC 53653</strain>
    </source>
</reference>
<accession>D9W6M5</accession>
<evidence type="ECO:0000313" key="2">
    <source>
        <dbReference type="Proteomes" id="UP000003963"/>
    </source>
</evidence>
<dbReference type="AlphaFoldDB" id="D9W6M5"/>
<proteinExistence type="predicted"/>
<dbReference type="Proteomes" id="UP000003963">
    <property type="component" value="Unassembled WGS sequence"/>
</dbReference>
<dbReference type="EMBL" id="GG657754">
    <property type="protein sequence ID" value="EFL22556.1"/>
    <property type="molecule type" value="Genomic_DNA"/>
</dbReference>
<name>D9W6M5_9ACTN</name>
<protein>
    <submittedName>
        <fullName evidence="1">Uncharacterized protein</fullName>
    </submittedName>
</protein>
<sequence length="190" mass="21252">MTTVTRVLSYPRTSVRGMANAYTTLWTNDVCRYLGRQGYEGERLVILFGGPFQSQPSFIRAGVKEGDHIYPVRAHRKQLWALGRMEVGRVLPYETFGERTATEDWVRIVRWDALKAGVTTEVLLGPPGSPLRFDRAVPPGLLTELTFRSRRGERRLKHIVDGELTRSHGVQGIYRLAPASAEAMAALVAG</sequence>
<keyword evidence="2" id="KW-1185">Reference proteome</keyword>
<gene>
    <name evidence="1" type="ORF">SSOG_02268</name>
</gene>